<gene>
    <name evidence="3" type="ORF">chiPu_0004640</name>
</gene>
<feature type="compositionally biased region" description="Polar residues" evidence="1">
    <location>
        <begin position="1299"/>
        <end position="1310"/>
    </location>
</feature>
<feature type="compositionally biased region" description="Basic and acidic residues" evidence="1">
    <location>
        <begin position="937"/>
        <end position="955"/>
    </location>
</feature>
<protein>
    <recommendedName>
        <fullName evidence="2">DUF4585 domain-containing protein</fullName>
    </recommendedName>
</protein>
<feature type="region of interest" description="Disordered" evidence="1">
    <location>
        <begin position="918"/>
        <end position="972"/>
    </location>
</feature>
<dbReference type="Proteomes" id="UP000287033">
    <property type="component" value="Unassembled WGS sequence"/>
</dbReference>
<feature type="compositionally biased region" description="Polar residues" evidence="1">
    <location>
        <begin position="1119"/>
        <end position="1134"/>
    </location>
</feature>
<dbReference type="OMA" id="FASCHIS"/>
<feature type="compositionally biased region" description="Polar residues" evidence="1">
    <location>
        <begin position="826"/>
        <end position="837"/>
    </location>
</feature>
<feature type="compositionally biased region" description="Polar residues" evidence="1">
    <location>
        <begin position="83"/>
        <end position="94"/>
    </location>
</feature>
<dbReference type="InterPro" id="IPR052303">
    <property type="entry name" value="CEFIP"/>
</dbReference>
<feature type="region of interest" description="Disordered" evidence="1">
    <location>
        <begin position="83"/>
        <end position="113"/>
    </location>
</feature>
<feature type="region of interest" description="Disordered" evidence="1">
    <location>
        <begin position="599"/>
        <end position="761"/>
    </location>
</feature>
<keyword evidence="4" id="KW-1185">Reference proteome</keyword>
<feature type="compositionally biased region" description="Polar residues" evidence="1">
    <location>
        <begin position="672"/>
        <end position="682"/>
    </location>
</feature>
<feature type="compositionally biased region" description="Polar residues" evidence="1">
    <location>
        <begin position="785"/>
        <end position="804"/>
    </location>
</feature>
<comment type="caution">
    <text evidence="3">The sequence shown here is derived from an EMBL/GenBank/DDBJ whole genome shotgun (WGS) entry which is preliminary data.</text>
</comment>
<evidence type="ECO:0000313" key="4">
    <source>
        <dbReference type="Proteomes" id="UP000287033"/>
    </source>
</evidence>
<dbReference type="OrthoDB" id="9933339at2759"/>
<reference evidence="3 4" key="1">
    <citation type="journal article" date="2018" name="Nat. Ecol. Evol.">
        <title>Shark genomes provide insights into elasmobranch evolution and the origin of vertebrates.</title>
        <authorList>
            <person name="Hara Y"/>
            <person name="Yamaguchi K"/>
            <person name="Onimaru K"/>
            <person name="Kadota M"/>
            <person name="Koyanagi M"/>
            <person name="Keeley SD"/>
            <person name="Tatsumi K"/>
            <person name="Tanaka K"/>
            <person name="Motone F"/>
            <person name="Kageyama Y"/>
            <person name="Nozu R"/>
            <person name="Adachi N"/>
            <person name="Nishimura O"/>
            <person name="Nakagawa R"/>
            <person name="Tanegashima C"/>
            <person name="Kiyatake I"/>
            <person name="Matsumoto R"/>
            <person name="Murakumo K"/>
            <person name="Nishida K"/>
            <person name="Terakita A"/>
            <person name="Kuratani S"/>
            <person name="Sato K"/>
            <person name="Hyodo S Kuraku.S."/>
        </authorList>
    </citation>
    <scope>NUCLEOTIDE SEQUENCE [LARGE SCALE GENOMIC DNA]</scope>
</reference>
<feature type="compositionally biased region" description="Polar residues" evidence="1">
    <location>
        <begin position="921"/>
        <end position="931"/>
    </location>
</feature>
<feature type="compositionally biased region" description="Basic and acidic residues" evidence="1">
    <location>
        <begin position="868"/>
        <end position="885"/>
    </location>
</feature>
<feature type="compositionally biased region" description="Basic and acidic residues" evidence="1">
    <location>
        <begin position="805"/>
        <end position="822"/>
    </location>
</feature>
<proteinExistence type="predicted"/>
<feature type="region of interest" description="Disordered" evidence="1">
    <location>
        <begin position="275"/>
        <end position="325"/>
    </location>
</feature>
<accession>A0A401S746</accession>
<dbReference type="EMBL" id="BEZZ01000115">
    <property type="protein sequence ID" value="GCC26225.1"/>
    <property type="molecule type" value="Genomic_DNA"/>
</dbReference>
<feature type="region of interest" description="Disordered" evidence="1">
    <location>
        <begin position="868"/>
        <end position="905"/>
    </location>
</feature>
<feature type="region of interest" description="Disordered" evidence="1">
    <location>
        <begin position="362"/>
        <end position="392"/>
    </location>
</feature>
<feature type="compositionally biased region" description="Polar residues" evidence="1">
    <location>
        <begin position="275"/>
        <end position="287"/>
    </location>
</feature>
<evidence type="ECO:0000256" key="1">
    <source>
        <dbReference type="SAM" id="MobiDB-lite"/>
    </source>
</evidence>
<feature type="domain" description="DUF4585" evidence="2">
    <location>
        <begin position="1360"/>
        <end position="1428"/>
    </location>
</feature>
<feature type="compositionally biased region" description="Basic and acidic residues" evidence="1">
    <location>
        <begin position="629"/>
        <end position="638"/>
    </location>
</feature>
<feature type="compositionally biased region" description="Polar residues" evidence="1">
    <location>
        <begin position="956"/>
        <end position="972"/>
    </location>
</feature>
<feature type="compositionally biased region" description="Polar residues" evidence="1">
    <location>
        <begin position="704"/>
        <end position="715"/>
    </location>
</feature>
<feature type="compositionally biased region" description="Basic and acidic residues" evidence="1">
    <location>
        <begin position="685"/>
        <end position="699"/>
    </location>
</feature>
<feature type="region of interest" description="Disordered" evidence="1">
    <location>
        <begin position="1118"/>
        <end position="1187"/>
    </location>
</feature>
<dbReference type="InterPro" id="IPR027838">
    <property type="entry name" value="DUF4585"/>
</dbReference>
<feature type="compositionally biased region" description="Polar residues" evidence="1">
    <location>
        <begin position="1177"/>
        <end position="1187"/>
    </location>
</feature>
<evidence type="ECO:0000259" key="2">
    <source>
        <dbReference type="Pfam" id="PF15232"/>
    </source>
</evidence>
<evidence type="ECO:0000313" key="3">
    <source>
        <dbReference type="EMBL" id="GCC26225.1"/>
    </source>
</evidence>
<feature type="region of interest" description="Disordered" evidence="1">
    <location>
        <begin position="984"/>
        <end position="1025"/>
    </location>
</feature>
<feature type="compositionally biased region" description="Basic and acidic residues" evidence="1">
    <location>
        <begin position="838"/>
        <end position="850"/>
    </location>
</feature>
<dbReference type="PANTHER" id="PTHR33775">
    <property type="entry name" value="CARDIAC-ENRICHED FHL2-INTERACTING PROTEIN-RELATED"/>
    <property type="match status" value="1"/>
</dbReference>
<feature type="compositionally biased region" description="Basic and acidic residues" evidence="1">
    <location>
        <begin position="294"/>
        <end position="305"/>
    </location>
</feature>
<feature type="region of interest" description="Disordered" evidence="1">
    <location>
        <begin position="782"/>
        <end position="852"/>
    </location>
</feature>
<feature type="region of interest" description="Disordered" evidence="1">
    <location>
        <begin position="1289"/>
        <end position="1322"/>
    </location>
</feature>
<feature type="compositionally biased region" description="Basic and acidic residues" evidence="1">
    <location>
        <begin position="1054"/>
        <end position="1065"/>
    </location>
</feature>
<name>A0A401S746_CHIPU</name>
<organism evidence="3 4">
    <name type="scientific">Chiloscyllium punctatum</name>
    <name type="common">Brownbanded bambooshark</name>
    <name type="synonym">Hemiscyllium punctatum</name>
    <dbReference type="NCBI Taxonomy" id="137246"/>
    <lineage>
        <taxon>Eukaryota</taxon>
        <taxon>Metazoa</taxon>
        <taxon>Chordata</taxon>
        <taxon>Craniata</taxon>
        <taxon>Vertebrata</taxon>
        <taxon>Chondrichthyes</taxon>
        <taxon>Elasmobranchii</taxon>
        <taxon>Galeomorphii</taxon>
        <taxon>Galeoidea</taxon>
        <taxon>Orectolobiformes</taxon>
        <taxon>Hemiscylliidae</taxon>
        <taxon>Chiloscyllium</taxon>
    </lineage>
</organism>
<feature type="region of interest" description="Disordered" evidence="1">
    <location>
        <begin position="1038"/>
        <end position="1065"/>
    </location>
</feature>
<sequence>MFQVEKQEFGEHFARGPRVSVANTCGDFMSDTSSLVSDLDETDYEVGRLTALAFRSLACPPSGYMELFESGGSTDLSLELSERSSGTTQWSTSVELGMRPGSREPGPREAPSFGSSHFECVEVAVESQKENHGGGARGTVPKREIQFKKRESSELSAFQASACLEEKKTTSLEEEVRTNSLPRAEPQEECSKKAKFASCHISNVISKKMQFEQELKMERGAVQDPFSSVPSTPSSAPVKEFEFPLPCLAQEEEPGRGWEFGTELPGGRRSVVLQESCSDTGPAQTTPHPGGFRGWKESCTEDQKAGKPGRAGILSDSKPEKATAHNSLEEKYVEVIPQVTKQANYLSQPTVLEDKPSYKQLGHKIDTRNPSRSSVMPQPPKVTPAPSTTQEKHVDPYGTVEQLAPNIGSRSKIIPLDPKYQTLPASFKFETDDCRIVDPQFDRGELTAQRAKGPIHQVRDVRKLVKNTYGALSFRGSGEAKPSEILNPDDSQLLAESDQTNVPVANIATLPVNIQCKSINWKGNREMFCNSSVDKKYWTYAGSTDTSRLYSSDIKLLLPSDIKKSKTDTFKKAETENKTCKKVGKAEGALAIQSADSKNIKKKNKIDKSQSSPASSKEATRISPLRGGSKKDTQEKQDVSLVRRLSTGEDRNLMSETDKAKKSWSAGVDNQCPYSSLLNSHSKGIKVETGGEKTKKDSAESIPKQENTVLNNNVGTKKDDPLKPHSQLKPTGSVTSLKEDLSLTHGKSDSIKETQDRPENQNKLQKIAISRNNIAKTLAEKDESLNQSKHLNISTPNLTNSNISKGKDTSESKVDSRLDQQKTLRKVSSSKNESTQELTRKGELNKEGQFRKLGNKSDNVVLKTEEIKGTEECGREGQVKGEQKSQRFGRSTISGEDLLSPVGKKDDVKKVQIGLEKKTVVMSSSPSQTVDNAKLSGRGEPRNESHVGWQKDKRFSSNPTLESEVIKSSSGKYETVKDIQIRLENQSKKLGSSNEEKSMSGKAKANNESLSGLENRKTPQDYCAQSSESIKSFMYKTETKKESLNDSQNQVKKGKAEQASEKAGMKVLKESQPIKDSYVLSLILEEENRNNLESTDAKMRNKQSLSVKHQFLNDPGVQASISSSVNSTDKQTVPSVKPTDHHQTVTSSVKTSTHKLENHNNSKGSSTFTAEVPKSTPKATYQQTHSQIHSSLTEFNVKTLPAVKLSSQDMNKLSSSAVETQPTGGAVTQEQASLSLDSVNYLAIPMKEQKAQVPKVGLTAVSPRASTFKANPPSAIPYFQHQRSVEAMDPQRQDKQTVSHRVTQDAQSPGIQLKNPPYSSVNQTQLQFSPGARTSNLVETGCEVPQSSQDLDNSPVPCYQYPQTQRKMLVDPETGKYYFVDAPIQPPRKMLLDPETGQYVEVMMPQHPYGGVYQVPFPPYLINPGVMSPSYLPNMPYPGLFVGPPVSSQRPMELQGQVLPQQSIPQGKTDSQQHKQYVQRSFSADSANLETLYYIPTGMPLYPNPGQPGLQQIPIQAKSCAELRDSKTTGIWSMQQIYGVSNLLPHGRPSSFMVE</sequence>
<dbReference type="Pfam" id="PF15232">
    <property type="entry name" value="DUF4585"/>
    <property type="match status" value="1"/>
</dbReference>
<feature type="compositionally biased region" description="Basic and acidic residues" evidence="1">
    <location>
        <begin position="737"/>
        <end position="760"/>
    </location>
</feature>
<feature type="compositionally biased region" description="Basic and acidic residues" evidence="1">
    <location>
        <begin position="646"/>
        <end position="661"/>
    </location>
</feature>